<dbReference type="InterPro" id="IPR050223">
    <property type="entry name" value="D-isomer_2-hydroxyacid_DH"/>
</dbReference>
<dbReference type="RefSeq" id="WP_322597478.1">
    <property type="nucleotide sequence ID" value="NZ_BAAAPT010000001.1"/>
</dbReference>
<dbReference type="SUPFAM" id="SSF52283">
    <property type="entry name" value="Formate/glycerate dehydrogenase catalytic domain-like"/>
    <property type="match status" value="1"/>
</dbReference>
<evidence type="ECO:0000259" key="3">
    <source>
        <dbReference type="Pfam" id="PF02826"/>
    </source>
</evidence>
<dbReference type="PANTHER" id="PTHR10996">
    <property type="entry name" value="2-HYDROXYACID DEHYDROGENASE-RELATED"/>
    <property type="match status" value="1"/>
</dbReference>
<evidence type="ECO:0000313" key="5">
    <source>
        <dbReference type="Proteomes" id="UP001291912"/>
    </source>
</evidence>
<evidence type="ECO:0000313" key="4">
    <source>
        <dbReference type="EMBL" id="MDZ8160354.1"/>
    </source>
</evidence>
<evidence type="ECO:0000256" key="1">
    <source>
        <dbReference type="ARBA" id="ARBA00023002"/>
    </source>
</evidence>
<name>A0ABU5N2Q4_9MICO</name>
<protein>
    <submittedName>
        <fullName evidence="4">Hydroxyacid dehydrogenase</fullName>
    </submittedName>
</protein>
<accession>A0ABU5N2Q4</accession>
<organism evidence="4 5">
    <name type="scientific">Microbacterium aquimaris</name>
    <dbReference type="NCBI Taxonomy" id="459816"/>
    <lineage>
        <taxon>Bacteria</taxon>
        <taxon>Bacillati</taxon>
        <taxon>Actinomycetota</taxon>
        <taxon>Actinomycetes</taxon>
        <taxon>Micrococcales</taxon>
        <taxon>Microbacteriaceae</taxon>
        <taxon>Microbacterium</taxon>
    </lineage>
</organism>
<dbReference type="InterPro" id="IPR006140">
    <property type="entry name" value="D-isomer_DH_NAD-bd"/>
</dbReference>
<sequence>MDDDVLAIALDLPHHHRGLFFDEERLARLDALGAVRTVEPDQAGRDPRRDADVVVTGWASRRLPDRREPGDRLRLVAHTGGTIRFLVPRSLLFDGVTVTQTAAAMAPAVAELCLVQTISLLRRLPTIDARMRDREWSAAIAVPAGRSLRGTRVGVIGASRVGRAYIAAVRDLGADVVVYDPFLTDSDARGLEVERVGLDDLLRSCTVVTVHAPVTETTRGMIDARRLAMIPDDGVLVNTARSALVDTPALVAELRAGRLSAALDVFDEEPLSQTDPLWELPNVLLTPHRGAATDRTYAEMGEMVVAEIERFHRGEPPLAAVCAETYDTIA</sequence>
<dbReference type="Pfam" id="PF02826">
    <property type="entry name" value="2-Hacid_dh_C"/>
    <property type="match status" value="1"/>
</dbReference>
<proteinExistence type="predicted"/>
<dbReference type="EMBL" id="JAWJYN010000001">
    <property type="protein sequence ID" value="MDZ8160354.1"/>
    <property type="molecule type" value="Genomic_DNA"/>
</dbReference>
<dbReference type="InterPro" id="IPR036291">
    <property type="entry name" value="NAD(P)-bd_dom_sf"/>
</dbReference>
<dbReference type="CDD" id="cd12167">
    <property type="entry name" value="2-Hacid_dh_8"/>
    <property type="match status" value="1"/>
</dbReference>
<feature type="domain" description="D-isomer specific 2-hydroxyacid dehydrogenase NAD-binding" evidence="3">
    <location>
        <begin position="117"/>
        <end position="290"/>
    </location>
</feature>
<dbReference type="PANTHER" id="PTHR10996:SF178">
    <property type="entry name" value="2-HYDROXYACID DEHYDROGENASE YGL185C-RELATED"/>
    <property type="match status" value="1"/>
</dbReference>
<reference evidence="4 5" key="1">
    <citation type="submission" date="2023-10" db="EMBL/GenBank/DDBJ databases">
        <title>Microbacterium xanthum sp. nov., isolated from seaweed.</title>
        <authorList>
            <person name="Lee S.D."/>
        </authorList>
    </citation>
    <scope>NUCLEOTIDE SEQUENCE [LARGE SCALE GENOMIC DNA]</scope>
    <source>
        <strain evidence="4 5">KCTC 19124</strain>
    </source>
</reference>
<dbReference type="Proteomes" id="UP001291912">
    <property type="component" value="Unassembled WGS sequence"/>
</dbReference>
<keyword evidence="1" id="KW-0560">Oxidoreductase</keyword>
<gene>
    <name evidence="4" type="ORF">R2Q92_00785</name>
</gene>
<evidence type="ECO:0000256" key="2">
    <source>
        <dbReference type="ARBA" id="ARBA00023027"/>
    </source>
</evidence>
<dbReference type="SUPFAM" id="SSF51735">
    <property type="entry name" value="NAD(P)-binding Rossmann-fold domains"/>
    <property type="match status" value="1"/>
</dbReference>
<dbReference type="Gene3D" id="3.40.50.720">
    <property type="entry name" value="NAD(P)-binding Rossmann-like Domain"/>
    <property type="match status" value="2"/>
</dbReference>
<comment type="caution">
    <text evidence="4">The sequence shown here is derived from an EMBL/GenBank/DDBJ whole genome shotgun (WGS) entry which is preliminary data.</text>
</comment>
<keyword evidence="2" id="KW-0520">NAD</keyword>
<keyword evidence="5" id="KW-1185">Reference proteome</keyword>